<sequence length="108" mass="12328">MERESSPRDNTIRDQQGLLSCWGRPRLKLPWARGVSRGTTQISVGWRKITNTFKTKRQRTSGGGFRYDPLSYAQNFDPGWDVEDGEDSLYCGFSSRFAAPSFKSLETK</sequence>
<name>A0A2R6QY71_ACTCC</name>
<keyword evidence="1" id="KW-0675">Receptor</keyword>
<evidence type="ECO:0000313" key="1">
    <source>
        <dbReference type="EMBL" id="PSS17331.1"/>
    </source>
</evidence>
<accession>A0A2R6QY71</accession>
<keyword evidence="2" id="KW-1185">Reference proteome</keyword>
<comment type="caution">
    <text evidence="1">The sequence shown here is derived from an EMBL/GenBank/DDBJ whole genome shotgun (WGS) entry which is preliminary data.</text>
</comment>
<evidence type="ECO:0000313" key="2">
    <source>
        <dbReference type="Proteomes" id="UP000241394"/>
    </source>
</evidence>
<dbReference type="Gramene" id="PSS17331">
    <property type="protein sequence ID" value="PSS17331"/>
    <property type="gene ID" value="CEY00_Acc12118"/>
</dbReference>
<dbReference type="Proteomes" id="UP000241394">
    <property type="component" value="Chromosome LG11"/>
</dbReference>
<gene>
    <name evidence="1" type="ORF">CEY00_Acc12118</name>
</gene>
<dbReference type="PANTHER" id="PTHR33168">
    <property type="entry name" value="STRESS INDUCED PROTEIN-RELATED"/>
    <property type="match status" value="1"/>
</dbReference>
<dbReference type="EMBL" id="NKQK01000011">
    <property type="protein sequence ID" value="PSS17331.1"/>
    <property type="molecule type" value="Genomic_DNA"/>
</dbReference>
<protein>
    <submittedName>
        <fullName evidence="1">Asialoglycoprotein receptor 2 like</fullName>
    </submittedName>
</protein>
<proteinExistence type="predicted"/>
<organism evidence="1 2">
    <name type="scientific">Actinidia chinensis var. chinensis</name>
    <name type="common">Chinese soft-hair kiwi</name>
    <dbReference type="NCBI Taxonomy" id="1590841"/>
    <lineage>
        <taxon>Eukaryota</taxon>
        <taxon>Viridiplantae</taxon>
        <taxon>Streptophyta</taxon>
        <taxon>Embryophyta</taxon>
        <taxon>Tracheophyta</taxon>
        <taxon>Spermatophyta</taxon>
        <taxon>Magnoliopsida</taxon>
        <taxon>eudicotyledons</taxon>
        <taxon>Gunneridae</taxon>
        <taxon>Pentapetalae</taxon>
        <taxon>asterids</taxon>
        <taxon>Ericales</taxon>
        <taxon>Actinidiaceae</taxon>
        <taxon>Actinidia</taxon>
    </lineage>
</organism>
<reference evidence="1 2" key="1">
    <citation type="submission" date="2017-07" db="EMBL/GenBank/DDBJ databases">
        <title>An improved, manually edited Actinidia chinensis var. chinensis (kiwifruit) genome highlights the challenges associated with draft genomes and gene prediction in plants.</title>
        <authorList>
            <person name="Pilkington S."/>
            <person name="Crowhurst R."/>
            <person name="Hilario E."/>
            <person name="Nardozza S."/>
            <person name="Fraser L."/>
            <person name="Peng Y."/>
            <person name="Gunaseelan K."/>
            <person name="Simpson R."/>
            <person name="Tahir J."/>
            <person name="Deroles S."/>
            <person name="Templeton K."/>
            <person name="Luo Z."/>
            <person name="Davy M."/>
            <person name="Cheng C."/>
            <person name="Mcneilage M."/>
            <person name="Scaglione D."/>
            <person name="Liu Y."/>
            <person name="Zhang Q."/>
            <person name="Datson P."/>
            <person name="De Silva N."/>
            <person name="Gardiner S."/>
            <person name="Bassett H."/>
            <person name="Chagne D."/>
            <person name="Mccallum J."/>
            <person name="Dzierzon H."/>
            <person name="Deng C."/>
            <person name="Wang Y.-Y."/>
            <person name="Barron N."/>
            <person name="Manako K."/>
            <person name="Bowen J."/>
            <person name="Foster T."/>
            <person name="Erridge Z."/>
            <person name="Tiffin H."/>
            <person name="Waite C."/>
            <person name="Davies K."/>
            <person name="Grierson E."/>
            <person name="Laing W."/>
            <person name="Kirk R."/>
            <person name="Chen X."/>
            <person name="Wood M."/>
            <person name="Montefiori M."/>
            <person name="Brummell D."/>
            <person name="Schwinn K."/>
            <person name="Catanach A."/>
            <person name="Fullerton C."/>
            <person name="Li D."/>
            <person name="Meiyalaghan S."/>
            <person name="Nieuwenhuizen N."/>
            <person name="Read N."/>
            <person name="Prakash R."/>
            <person name="Hunter D."/>
            <person name="Zhang H."/>
            <person name="Mckenzie M."/>
            <person name="Knabel M."/>
            <person name="Harris A."/>
            <person name="Allan A."/>
            <person name="Chen A."/>
            <person name="Janssen B."/>
            <person name="Plunkett B."/>
            <person name="Dwamena C."/>
            <person name="Voogd C."/>
            <person name="Leif D."/>
            <person name="Lafferty D."/>
            <person name="Souleyre E."/>
            <person name="Varkonyi-Gasic E."/>
            <person name="Gambi F."/>
            <person name="Hanley J."/>
            <person name="Yao J.-L."/>
            <person name="Cheung J."/>
            <person name="David K."/>
            <person name="Warren B."/>
            <person name="Marsh K."/>
            <person name="Snowden K."/>
            <person name="Lin-Wang K."/>
            <person name="Brian L."/>
            <person name="Martinez-Sanchez M."/>
            <person name="Wang M."/>
            <person name="Ileperuma N."/>
            <person name="Macnee N."/>
            <person name="Campin R."/>
            <person name="Mcatee P."/>
            <person name="Drummond R."/>
            <person name="Espley R."/>
            <person name="Ireland H."/>
            <person name="Wu R."/>
            <person name="Atkinson R."/>
            <person name="Karunairetnam S."/>
            <person name="Bulley S."/>
            <person name="Chunkath S."/>
            <person name="Hanley Z."/>
            <person name="Storey R."/>
            <person name="Thrimawithana A."/>
            <person name="Thomson S."/>
            <person name="David C."/>
            <person name="Testolin R."/>
        </authorList>
    </citation>
    <scope>NUCLEOTIDE SEQUENCE [LARGE SCALE GENOMIC DNA]</scope>
    <source>
        <strain evidence="2">cv. Red5</strain>
        <tissue evidence="1">Young leaf</tissue>
    </source>
</reference>
<dbReference type="AlphaFoldDB" id="A0A2R6QY71"/>
<dbReference type="InParanoid" id="A0A2R6QY71"/>
<dbReference type="OrthoDB" id="689706at2759"/>
<reference evidence="2" key="2">
    <citation type="journal article" date="2018" name="BMC Genomics">
        <title>A manually annotated Actinidia chinensis var. chinensis (kiwifruit) genome highlights the challenges associated with draft genomes and gene prediction in plants.</title>
        <authorList>
            <person name="Pilkington S.M."/>
            <person name="Crowhurst R."/>
            <person name="Hilario E."/>
            <person name="Nardozza S."/>
            <person name="Fraser L."/>
            <person name="Peng Y."/>
            <person name="Gunaseelan K."/>
            <person name="Simpson R."/>
            <person name="Tahir J."/>
            <person name="Deroles S.C."/>
            <person name="Templeton K."/>
            <person name="Luo Z."/>
            <person name="Davy M."/>
            <person name="Cheng C."/>
            <person name="McNeilage M."/>
            <person name="Scaglione D."/>
            <person name="Liu Y."/>
            <person name="Zhang Q."/>
            <person name="Datson P."/>
            <person name="De Silva N."/>
            <person name="Gardiner S.E."/>
            <person name="Bassett H."/>
            <person name="Chagne D."/>
            <person name="McCallum J."/>
            <person name="Dzierzon H."/>
            <person name="Deng C."/>
            <person name="Wang Y.Y."/>
            <person name="Barron L."/>
            <person name="Manako K."/>
            <person name="Bowen J."/>
            <person name="Foster T.M."/>
            <person name="Erridge Z.A."/>
            <person name="Tiffin H."/>
            <person name="Waite C.N."/>
            <person name="Davies K.M."/>
            <person name="Grierson E.P."/>
            <person name="Laing W.A."/>
            <person name="Kirk R."/>
            <person name="Chen X."/>
            <person name="Wood M."/>
            <person name="Montefiori M."/>
            <person name="Brummell D.A."/>
            <person name="Schwinn K.E."/>
            <person name="Catanach A."/>
            <person name="Fullerton C."/>
            <person name="Li D."/>
            <person name="Meiyalaghan S."/>
            <person name="Nieuwenhuizen N."/>
            <person name="Read N."/>
            <person name="Prakash R."/>
            <person name="Hunter D."/>
            <person name="Zhang H."/>
            <person name="McKenzie M."/>
            <person name="Knabel M."/>
            <person name="Harris A."/>
            <person name="Allan A.C."/>
            <person name="Gleave A."/>
            <person name="Chen A."/>
            <person name="Janssen B.J."/>
            <person name="Plunkett B."/>
            <person name="Ampomah-Dwamena C."/>
            <person name="Voogd C."/>
            <person name="Leif D."/>
            <person name="Lafferty D."/>
            <person name="Souleyre E.J.F."/>
            <person name="Varkonyi-Gasic E."/>
            <person name="Gambi F."/>
            <person name="Hanley J."/>
            <person name="Yao J.L."/>
            <person name="Cheung J."/>
            <person name="David K.M."/>
            <person name="Warren B."/>
            <person name="Marsh K."/>
            <person name="Snowden K.C."/>
            <person name="Lin-Wang K."/>
            <person name="Brian L."/>
            <person name="Martinez-Sanchez M."/>
            <person name="Wang M."/>
            <person name="Ileperuma N."/>
            <person name="Macnee N."/>
            <person name="Campin R."/>
            <person name="McAtee P."/>
            <person name="Drummond R.S.M."/>
            <person name="Espley R.V."/>
            <person name="Ireland H.S."/>
            <person name="Wu R."/>
            <person name="Atkinson R.G."/>
            <person name="Karunairetnam S."/>
            <person name="Bulley S."/>
            <person name="Chunkath S."/>
            <person name="Hanley Z."/>
            <person name="Storey R."/>
            <person name="Thrimawithana A.H."/>
            <person name="Thomson S."/>
            <person name="David C."/>
            <person name="Testolin R."/>
            <person name="Huang H."/>
            <person name="Hellens R.P."/>
            <person name="Schaffer R.J."/>
        </authorList>
    </citation>
    <scope>NUCLEOTIDE SEQUENCE [LARGE SCALE GENOMIC DNA]</scope>
    <source>
        <strain evidence="2">cv. Red5</strain>
    </source>
</reference>
<dbReference type="OMA" id="PRDNTIR"/>